<evidence type="ECO:0000256" key="1">
    <source>
        <dbReference type="SAM" id="MobiDB-lite"/>
    </source>
</evidence>
<name>A0ABU2XZH8_9ACTN</name>
<proteinExistence type="predicted"/>
<dbReference type="Proteomes" id="UP001180754">
    <property type="component" value="Unassembled WGS sequence"/>
</dbReference>
<keyword evidence="3" id="KW-1185">Reference proteome</keyword>
<gene>
    <name evidence="2" type="ORF">RND15_51000</name>
</gene>
<dbReference type="EMBL" id="JAVRFD010000573">
    <property type="protein sequence ID" value="MDT0550907.1"/>
    <property type="molecule type" value="Genomic_DNA"/>
</dbReference>
<evidence type="ECO:0000313" key="2">
    <source>
        <dbReference type="EMBL" id="MDT0550907.1"/>
    </source>
</evidence>
<sequence length="79" mass="7760">MIAGRPGEDVPPIPAPQVVVLRRLRTARVLVAGLLTAGLTVAAGPPATATAPPHGRTGPATGSAGCANPVPRTLGRLPG</sequence>
<organism evidence="2 3">
    <name type="scientific">Streptomyces lonegramiae</name>
    <dbReference type="NCBI Taxonomy" id="3075524"/>
    <lineage>
        <taxon>Bacteria</taxon>
        <taxon>Bacillati</taxon>
        <taxon>Actinomycetota</taxon>
        <taxon>Actinomycetes</taxon>
        <taxon>Kitasatosporales</taxon>
        <taxon>Streptomycetaceae</taxon>
        <taxon>Streptomyces</taxon>
    </lineage>
</organism>
<protein>
    <submittedName>
        <fullName evidence="2">Uncharacterized protein</fullName>
    </submittedName>
</protein>
<accession>A0ABU2XZH8</accession>
<reference evidence="2" key="1">
    <citation type="submission" date="2024-05" db="EMBL/GenBank/DDBJ databases">
        <title>30 novel species of actinomycetes from the DSMZ collection.</title>
        <authorList>
            <person name="Nouioui I."/>
        </authorList>
    </citation>
    <scope>NUCLEOTIDE SEQUENCE</scope>
    <source>
        <strain evidence="2">DSM 41529</strain>
    </source>
</reference>
<feature type="region of interest" description="Disordered" evidence="1">
    <location>
        <begin position="43"/>
        <end position="79"/>
    </location>
</feature>
<evidence type="ECO:0000313" key="3">
    <source>
        <dbReference type="Proteomes" id="UP001180754"/>
    </source>
</evidence>
<comment type="caution">
    <text evidence="2">The sequence shown here is derived from an EMBL/GenBank/DDBJ whole genome shotgun (WGS) entry which is preliminary data.</text>
</comment>
<feature type="non-terminal residue" evidence="2">
    <location>
        <position position="79"/>
    </location>
</feature>
<feature type="compositionally biased region" description="Low complexity" evidence="1">
    <location>
        <begin position="43"/>
        <end position="62"/>
    </location>
</feature>